<name>A0A0A9GJS6_ARUDO</name>
<feature type="region of interest" description="Disordered" evidence="1">
    <location>
        <begin position="208"/>
        <end position="227"/>
    </location>
</feature>
<dbReference type="PANTHER" id="PTHR32010:SF18">
    <property type="entry name" value="DUF789 FAMILY PROTEIN"/>
    <property type="match status" value="1"/>
</dbReference>
<dbReference type="InterPro" id="IPR008507">
    <property type="entry name" value="DUF789"/>
</dbReference>
<evidence type="ECO:0000256" key="1">
    <source>
        <dbReference type="SAM" id="MobiDB-lite"/>
    </source>
</evidence>
<evidence type="ECO:0000313" key="2">
    <source>
        <dbReference type="EMBL" id="JAE20938.1"/>
    </source>
</evidence>
<feature type="region of interest" description="Disordered" evidence="1">
    <location>
        <begin position="1"/>
        <end position="39"/>
    </location>
</feature>
<accession>A0A0A9GJS6</accession>
<dbReference type="PANTHER" id="PTHR32010">
    <property type="entry name" value="PHOTOSYSTEM II STABILITY/ASSEMBLY FACTOR HCF136, CHLOROPLASTIC"/>
    <property type="match status" value="1"/>
</dbReference>
<sequence>MDMTCKTSPSLNTPPIFANLMPQQSNPRNRSSTLFTEDDQQSASGELIFEYFESEQPYWRRQLFDKVNELIAGVKPLNCQVSGDPKNLELNLHDLHPASWYCVAWYPIYRIPDGKFQAAFLTYHSLGHWIRGSSSADQGGDAPVVLPVIGLQSYNDKGEWWFEMSRSDSEDVESAESQSSEASQVLKERLRTLNEAAAVMSRADVVKNDQTSRNRHPDYEFFLSRNR</sequence>
<reference evidence="2" key="1">
    <citation type="submission" date="2014-09" db="EMBL/GenBank/DDBJ databases">
        <authorList>
            <person name="Magalhaes I.L.F."/>
            <person name="Oliveira U."/>
            <person name="Santos F.R."/>
            <person name="Vidigal T.H.D.A."/>
            <person name="Brescovit A.D."/>
            <person name="Santos A.J."/>
        </authorList>
    </citation>
    <scope>NUCLEOTIDE SEQUENCE</scope>
    <source>
        <tissue evidence="2">Shoot tissue taken approximately 20 cm above the soil surface</tissue>
    </source>
</reference>
<organism evidence="2">
    <name type="scientific">Arundo donax</name>
    <name type="common">Giant reed</name>
    <name type="synonym">Donax arundinaceus</name>
    <dbReference type="NCBI Taxonomy" id="35708"/>
    <lineage>
        <taxon>Eukaryota</taxon>
        <taxon>Viridiplantae</taxon>
        <taxon>Streptophyta</taxon>
        <taxon>Embryophyta</taxon>
        <taxon>Tracheophyta</taxon>
        <taxon>Spermatophyta</taxon>
        <taxon>Magnoliopsida</taxon>
        <taxon>Liliopsida</taxon>
        <taxon>Poales</taxon>
        <taxon>Poaceae</taxon>
        <taxon>PACMAD clade</taxon>
        <taxon>Arundinoideae</taxon>
        <taxon>Arundineae</taxon>
        <taxon>Arundo</taxon>
    </lineage>
</organism>
<feature type="compositionally biased region" description="Polar residues" evidence="1">
    <location>
        <begin position="21"/>
        <end position="35"/>
    </location>
</feature>
<proteinExistence type="predicted"/>
<dbReference type="EMBL" id="GBRH01176958">
    <property type="protein sequence ID" value="JAE20938.1"/>
    <property type="molecule type" value="Transcribed_RNA"/>
</dbReference>
<dbReference type="Pfam" id="PF05623">
    <property type="entry name" value="DUF789"/>
    <property type="match status" value="1"/>
</dbReference>
<feature type="compositionally biased region" description="Polar residues" evidence="1">
    <location>
        <begin position="1"/>
        <end position="13"/>
    </location>
</feature>
<protein>
    <submittedName>
        <fullName evidence="2">Uncharacterized protein</fullName>
    </submittedName>
</protein>
<feature type="compositionally biased region" description="Basic and acidic residues" evidence="1">
    <location>
        <begin position="208"/>
        <end position="219"/>
    </location>
</feature>
<reference evidence="2" key="2">
    <citation type="journal article" date="2015" name="Data Brief">
        <title>Shoot transcriptome of the giant reed, Arundo donax.</title>
        <authorList>
            <person name="Barrero R.A."/>
            <person name="Guerrero F.D."/>
            <person name="Moolhuijzen P."/>
            <person name="Goolsby J.A."/>
            <person name="Tidwell J."/>
            <person name="Bellgard S.E."/>
            <person name="Bellgard M.I."/>
        </authorList>
    </citation>
    <scope>NUCLEOTIDE SEQUENCE</scope>
    <source>
        <tissue evidence="2">Shoot tissue taken approximately 20 cm above the soil surface</tissue>
    </source>
</reference>
<dbReference type="AlphaFoldDB" id="A0A0A9GJS6"/>